<dbReference type="PANTHER" id="PTHR30478">
    <property type="entry name" value="DNA POLYMERASE III SUBUNIT BETA"/>
    <property type="match status" value="1"/>
</dbReference>
<keyword evidence="5" id="KW-0548">Nucleotidyltransferase</keyword>
<evidence type="ECO:0000256" key="4">
    <source>
        <dbReference type="ARBA" id="ARBA00022679"/>
    </source>
</evidence>
<dbReference type="Gene3D" id="3.10.150.10">
    <property type="entry name" value="DNA Polymerase III, subunit A, domain 2"/>
    <property type="match status" value="1"/>
</dbReference>
<dbReference type="NCBIfam" id="TIGR00663">
    <property type="entry name" value="dnan"/>
    <property type="match status" value="1"/>
</dbReference>
<keyword evidence="3" id="KW-0963">Cytoplasm</keyword>
<dbReference type="GO" id="GO:0003677">
    <property type="term" value="F:DNA binding"/>
    <property type="evidence" value="ECO:0007669"/>
    <property type="project" value="UniProtKB-KW"/>
</dbReference>
<evidence type="ECO:0000313" key="11">
    <source>
        <dbReference type="EMBL" id="OGC82971.1"/>
    </source>
</evidence>
<comment type="caution">
    <text evidence="11">The sequence shown here is derived from an EMBL/GenBank/DDBJ whole genome shotgun (WGS) entry which is preliminary data.</text>
</comment>
<dbReference type="InterPro" id="IPR022637">
    <property type="entry name" value="DNA_polIII_beta_cen"/>
</dbReference>
<dbReference type="AlphaFoldDB" id="A0A1F4XMR3"/>
<dbReference type="EMBL" id="MEWU01000032">
    <property type="protein sequence ID" value="OGC82971.1"/>
    <property type="molecule type" value="Genomic_DNA"/>
</dbReference>
<dbReference type="Proteomes" id="UP000177564">
    <property type="component" value="Unassembled WGS sequence"/>
</dbReference>
<accession>A0A1F4XMR3</accession>
<dbReference type="GO" id="GO:0005737">
    <property type="term" value="C:cytoplasm"/>
    <property type="evidence" value="ECO:0007669"/>
    <property type="project" value="UniProtKB-SubCell"/>
</dbReference>
<dbReference type="PANTHER" id="PTHR30478:SF0">
    <property type="entry name" value="BETA SLIDING CLAMP"/>
    <property type="match status" value="1"/>
</dbReference>
<evidence type="ECO:0000256" key="5">
    <source>
        <dbReference type="ARBA" id="ARBA00022695"/>
    </source>
</evidence>
<dbReference type="InterPro" id="IPR046938">
    <property type="entry name" value="DNA_clamp_sf"/>
</dbReference>
<dbReference type="Gene3D" id="3.70.10.10">
    <property type="match status" value="1"/>
</dbReference>
<evidence type="ECO:0000256" key="3">
    <source>
        <dbReference type="ARBA" id="ARBA00022490"/>
    </source>
</evidence>
<evidence type="ECO:0000256" key="6">
    <source>
        <dbReference type="ARBA" id="ARBA00022705"/>
    </source>
</evidence>
<feature type="domain" description="DNA polymerase III beta sliding clamp C-terminal" evidence="10">
    <location>
        <begin position="200"/>
        <end position="320"/>
    </location>
</feature>
<dbReference type="Pfam" id="PF02767">
    <property type="entry name" value="DNA_pol3_beta_2"/>
    <property type="match status" value="1"/>
</dbReference>
<dbReference type="STRING" id="1797240.A3D68_00820"/>
<feature type="domain" description="DNA polymerase III beta sliding clamp central" evidence="9">
    <location>
        <begin position="85"/>
        <end position="198"/>
    </location>
</feature>
<evidence type="ECO:0000256" key="1">
    <source>
        <dbReference type="ARBA" id="ARBA00004496"/>
    </source>
</evidence>
<name>A0A1F4XMR3_9BACT</name>
<dbReference type="GO" id="GO:0009360">
    <property type="term" value="C:DNA polymerase III complex"/>
    <property type="evidence" value="ECO:0007669"/>
    <property type="project" value="InterPro"/>
</dbReference>
<evidence type="ECO:0000259" key="9">
    <source>
        <dbReference type="Pfam" id="PF02767"/>
    </source>
</evidence>
<keyword evidence="8" id="KW-0238">DNA-binding</keyword>
<keyword evidence="4" id="KW-0808">Transferase</keyword>
<protein>
    <submittedName>
        <fullName evidence="11">DNA polymerase III subunit beta</fullName>
    </submittedName>
</protein>
<dbReference type="SUPFAM" id="SSF55979">
    <property type="entry name" value="DNA clamp"/>
    <property type="match status" value="2"/>
</dbReference>
<evidence type="ECO:0000259" key="10">
    <source>
        <dbReference type="Pfam" id="PF02768"/>
    </source>
</evidence>
<dbReference type="GO" id="GO:0003887">
    <property type="term" value="F:DNA-directed DNA polymerase activity"/>
    <property type="evidence" value="ECO:0007669"/>
    <property type="project" value="UniProtKB-KW"/>
</dbReference>
<comment type="subcellular location">
    <subcellularLocation>
        <location evidence="1">Cytoplasm</location>
    </subcellularLocation>
</comment>
<gene>
    <name evidence="11" type="ORF">A3D68_00820</name>
</gene>
<dbReference type="SMART" id="SM00480">
    <property type="entry name" value="POL3Bc"/>
    <property type="match status" value="1"/>
</dbReference>
<evidence type="ECO:0000256" key="8">
    <source>
        <dbReference type="ARBA" id="ARBA00023125"/>
    </source>
</evidence>
<proteinExistence type="inferred from homology"/>
<evidence type="ECO:0000313" key="12">
    <source>
        <dbReference type="Proteomes" id="UP000177564"/>
    </source>
</evidence>
<evidence type="ECO:0000256" key="7">
    <source>
        <dbReference type="ARBA" id="ARBA00022932"/>
    </source>
</evidence>
<dbReference type="CDD" id="cd00140">
    <property type="entry name" value="beta_clamp"/>
    <property type="match status" value="1"/>
</dbReference>
<sequence length="322" mass="34854">MHATNLECGVEISIQAKVSESGTVAIPGSVLYGFLNNALGKTVSATLVGEMCKLETERSSASIKTISHEDFPVLPRVSATSSFSIKSSDFVKLLRSVIYCASTSTIKPELQSILVYGDGGKIISAATDSFRLAEKTIALRSGGSVPQLLIPARNIAELVRILEVIGGETLLYYNENQISTQVGNIYYTSRIIDGAFPNYKQIIPKTFTTEAVILREDVTQALKSLSIFSDKFSQVSLAFEPSKKSILLSSRNPDVGEQTTTIQATISGEQATMNFNSRYLADSLQSIVGDSVRLQTNGPGKPLLVKDSADESFLYLAMPMNR</sequence>
<dbReference type="Pfam" id="PF02768">
    <property type="entry name" value="DNA_pol3_beta_3"/>
    <property type="match status" value="1"/>
</dbReference>
<evidence type="ECO:0000256" key="2">
    <source>
        <dbReference type="ARBA" id="ARBA00010752"/>
    </source>
</evidence>
<reference evidence="11 12" key="1">
    <citation type="journal article" date="2016" name="Nat. Commun.">
        <title>Thousands of microbial genomes shed light on interconnected biogeochemical processes in an aquifer system.</title>
        <authorList>
            <person name="Anantharaman K."/>
            <person name="Brown C.T."/>
            <person name="Hug L.A."/>
            <person name="Sharon I."/>
            <person name="Castelle C.J."/>
            <person name="Probst A.J."/>
            <person name="Thomas B.C."/>
            <person name="Singh A."/>
            <person name="Wilkins M.J."/>
            <person name="Karaoz U."/>
            <person name="Brodie E.L."/>
            <person name="Williams K.H."/>
            <person name="Hubbard S.S."/>
            <person name="Banfield J.F."/>
        </authorList>
    </citation>
    <scope>NUCLEOTIDE SEQUENCE [LARGE SCALE GENOMIC DNA]</scope>
</reference>
<dbReference type="InterPro" id="IPR001001">
    <property type="entry name" value="DNA_polIII_beta"/>
</dbReference>
<comment type="similarity">
    <text evidence="2">Belongs to the beta sliding clamp family.</text>
</comment>
<organism evidence="11 12">
    <name type="scientific">Candidatus Adlerbacteria bacterium RIFCSPHIGHO2_02_FULL_52_17</name>
    <dbReference type="NCBI Taxonomy" id="1797240"/>
    <lineage>
        <taxon>Bacteria</taxon>
        <taxon>Candidatus Adleribacteriota</taxon>
    </lineage>
</organism>
<dbReference type="InterPro" id="IPR022635">
    <property type="entry name" value="DNA_polIII_beta_C"/>
</dbReference>
<dbReference type="GO" id="GO:0008408">
    <property type="term" value="F:3'-5' exonuclease activity"/>
    <property type="evidence" value="ECO:0007669"/>
    <property type="project" value="InterPro"/>
</dbReference>
<dbReference type="GO" id="GO:0006271">
    <property type="term" value="P:DNA strand elongation involved in DNA replication"/>
    <property type="evidence" value="ECO:0007669"/>
    <property type="project" value="TreeGrafter"/>
</dbReference>
<keyword evidence="6" id="KW-0235">DNA replication</keyword>
<keyword evidence="7" id="KW-0239">DNA-directed DNA polymerase</keyword>